<keyword evidence="2" id="KW-1185">Reference proteome</keyword>
<dbReference type="OrthoDB" id="1933107at2759"/>
<reference evidence="1 2" key="2">
    <citation type="submission" date="2018-10" db="EMBL/GenBank/DDBJ databases">
        <authorList>
            <consortium name="Pathogen Informatics"/>
        </authorList>
    </citation>
    <scope>NUCLEOTIDE SEQUENCE [LARGE SCALE GENOMIC DNA]</scope>
</reference>
<dbReference type="STRING" id="53468.A0A0R3URV5"/>
<protein>
    <submittedName>
        <fullName evidence="3">Pentatricopeptide repeat-containing protein</fullName>
    </submittedName>
</protein>
<accession>A0A0R3URV5</accession>
<evidence type="ECO:0000313" key="3">
    <source>
        <dbReference type="WBParaSite" id="MCOS_0001061001-mRNA-1"/>
    </source>
</evidence>
<evidence type="ECO:0000313" key="2">
    <source>
        <dbReference type="Proteomes" id="UP000267029"/>
    </source>
</evidence>
<organism evidence="3">
    <name type="scientific">Mesocestoides corti</name>
    <name type="common">Flatworm</name>
    <dbReference type="NCBI Taxonomy" id="53468"/>
    <lineage>
        <taxon>Eukaryota</taxon>
        <taxon>Metazoa</taxon>
        <taxon>Spiralia</taxon>
        <taxon>Lophotrochozoa</taxon>
        <taxon>Platyhelminthes</taxon>
        <taxon>Cestoda</taxon>
        <taxon>Eucestoda</taxon>
        <taxon>Cyclophyllidea</taxon>
        <taxon>Mesocestoididae</taxon>
        <taxon>Mesocestoides</taxon>
    </lineage>
</organism>
<dbReference type="AlphaFoldDB" id="A0A0R3URV5"/>
<name>A0A0R3URV5_MESCO</name>
<reference evidence="3" key="1">
    <citation type="submission" date="2017-02" db="UniProtKB">
        <authorList>
            <consortium name="WormBaseParasite"/>
        </authorList>
    </citation>
    <scope>IDENTIFICATION</scope>
</reference>
<evidence type="ECO:0000313" key="1">
    <source>
        <dbReference type="EMBL" id="VDD84608.1"/>
    </source>
</evidence>
<sequence length="86" mass="9812">MLRAAKQMKTAMEIFAMLVDSKSMHMCLAYMQTTVTERAVSEVEKKLKPDVKMCQELGNLRFLEEVTAAQQNQPLSKQTHKSFSQS</sequence>
<dbReference type="EMBL" id="UXSR01006864">
    <property type="protein sequence ID" value="VDD84608.1"/>
    <property type="molecule type" value="Genomic_DNA"/>
</dbReference>
<proteinExistence type="predicted"/>
<dbReference type="Proteomes" id="UP000267029">
    <property type="component" value="Unassembled WGS sequence"/>
</dbReference>
<gene>
    <name evidence="1" type="ORF">MCOS_LOCUS10611</name>
</gene>
<dbReference type="WBParaSite" id="MCOS_0001061001-mRNA-1">
    <property type="protein sequence ID" value="MCOS_0001061001-mRNA-1"/>
    <property type="gene ID" value="MCOS_0001061001"/>
</dbReference>